<gene>
    <name evidence="2" type="ORF">TES1_1592</name>
</gene>
<dbReference type="Gene3D" id="1.10.443.10">
    <property type="entry name" value="Intergrase catalytic core"/>
    <property type="match status" value="1"/>
</dbReference>
<dbReference type="GO" id="GO:0015074">
    <property type="term" value="P:DNA integration"/>
    <property type="evidence" value="ECO:0007669"/>
    <property type="project" value="InterPro"/>
</dbReference>
<reference evidence="2 3" key="1">
    <citation type="journal article" date="2014" name="Int. J. Syst. Evol. Microbiol.">
        <title>Thermococcus paralvinellae sp. nov. and Thermococcus cleftensis sp. nov. of hyperthermophilic heterotrophs from deep-sea hydrothermal vents.</title>
        <authorList>
            <person name="Hensley S.A."/>
            <person name="Jung J.H."/>
            <person name="Park C.S."/>
            <person name="Holden J.F."/>
        </authorList>
    </citation>
    <scope>NUCLEOTIDE SEQUENCE [LARGE SCALE GENOMIC DNA]</scope>
    <source>
        <strain evidence="2 3">ES1</strain>
    </source>
</reference>
<evidence type="ECO:0000313" key="3">
    <source>
        <dbReference type="Proteomes" id="UP000019027"/>
    </source>
</evidence>
<keyword evidence="3" id="KW-1185">Reference proteome</keyword>
<accession>W0I988</accession>
<name>W0I988_9EURY</name>
<protein>
    <submittedName>
        <fullName evidence="2">Integrase/recombinase</fullName>
    </submittedName>
</protein>
<dbReference type="RefSeq" id="WP_042681860.1">
    <property type="nucleotide sequence ID" value="NZ_CP006965.1"/>
</dbReference>
<dbReference type="GO" id="GO:0003677">
    <property type="term" value="F:DNA binding"/>
    <property type="evidence" value="ECO:0007669"/>
    <property type="project" value="InterPro"/>
</dbReference>
<dbReference type="GeneID" id="24907771"/>
<dbReference type="GO" id="GO:0006310">
    <property type="term" value="P:DNA recombination"/>
    <property type="evidence" value="ECO:0007669"/>
    <property type="project" value="UniProtKB-KW"/>
</dbReference>
<organism evidence="2 3">
    <name type="scientific">Thermococcus paralvinellae</name>
    <dbReference type="NCBI Taxonomy" id="582419"/>
    <lineage>
        <taxon>Archaea</taxon>
        <taxon>Methanobacteriati</taxon>
        <taxon>Methanobacteriota</taxon>
        <taxon>Thermococci</taxon>
        <taxon>Thermococcales</taxon>
        <taxon>Thermococcaceae</taxon>
        <taxon>Thermococcus</taxon>
    </lineage>
</organism>
<dbReference type="OrthoDB" id="95836at2157"/>
<dbReference type="InterPro" id="IPR011010">
    <property type="entry name" value="DNA_brk_join_enz"/>
</dbReference>
<dbReference type="HOGENOM" id="CLU_1472098_0_0_2"/>
<dbReference type="EMBL" id="CP006965">
    <property type="protein sequence ID" value="AHF80968.1"/>
    <property type="molecule type" value="Genomic_DNA"/>
</dbReference>
<dbReference type="Proteomes" id="UP000019027">
    <property type="component" value="Chromosome"/>
</dbReference>
<sequence>MGWDQGLDYEETYRLLLKDLREARKKEGVKALKRRMYLVILLTQLRNGSRIGEAIEFISKVSREYSREAFITVEKRRDGYQRLMILPREVKKADLLALEGLLERELQKHGKKGVVIKISTWVKKTYGFNTHSLRYAFVGYLAEKKYPPQLIAKITGHKRLDYILHYTQEKAAHELLLRLDSI</sequence>
<evidence type="ECO:0000256" key="1">
    <source>
        <dbReference type="ARBA" id="ARBA00023172"/>
    </source>
</evidence>
<dbReference type="KEGG" id="ths:TES1_1592"/>
<keyword evidence="1" id="KW-0233">DNA recombination</keyword>
<dbReference type="AlphaFoldDB" id="W0I988"/>
<dbReference type="InterPro" id="IPR013762">
    <property type="entry name" value="Integrase-like_cat_sf"/>
</dbReference>
<evidence type="ECO:0000313" key="2">
    <source>
        <dbReference type="EMBL" id="AHF80968.1"/>
    </source>
</evidence>
<proteinExistence type="predicted"/>
<dbReference type="SUPFAM" id="SSF56349">
    <property type="entry name" value="DNA breaking-rejoining enzymes"/>
    <property type="match status" value="1"/>
</dbReference>